<evidence type="ECO:0000313" key="1">
    <source>
        <dbReference type="EMBL" id="OAN46299.1"/>
    </source>
</evidence>
<dbReference type="STRING" id="1437059.A6A05_16215"/>
<gene>
    <name evidence="1" type="ORF">A6A05_16215</name>
</gene>
<name>A0A178MC12_9PROT</name>
<dbReference type="EMBL" id="LWQU01000175">
    <property type="protein sequence ID" value="OAN46299.1"/>
    <property type="molecule type" value="Genomic_DNA"/>
</dbReference>
<accession>A0A178MC12</accession>
<dbReference type="AlphaFoldDB" id="A0A178MC12"/>
<reference evidence="1 2" key="1">
    <citation type="submission" date="2016-04" db="EMBL/GenBank/DDBJ databases">
        <title>Draft genome sequence of freshwater magnetotactic bacteria Magnetospirillum marisnigri SP-1 and Magnetospirillum moscoviense BB-1.</title>
        <authorList>
            <person name="Koziaeva V."/>
            <person name="Dziuba M.V."/>
            <person name="Ivanov T.M."/>
            <person name="Kuznetsov B."/>
            <person name="Grouzdev D.S."/>
        </authorList>
    </citation>
    <scope>NUCLEOTIDE SEQUENCE [LARGE SCALE GENOMIC DNA]</scope>
    <source>
        <strain evidence="1 2">BB-1</strain>
    </source>
</reference>
<proteinExistence type="predicted"/>
<comment type="caution">
    <text evidence="1">The sequence shown here is derived from an EMBL/GenBank/DDBJ whole genome shotgun (WGS) entry which is preliminary data.</text>
</comment>
<dbReference type="Proteomes" id="UP000078543">
    <property type="component" value="Unassembled WGS sequence"/>
</dbReference>
<keyword evidence="2" id="KW-1185">Reference proteome</keyword>
<protein>
    <submittedName>
        <fullName evidence="1">Uncharacterized protein</fullName>
    </submittedName>
</protein>
<organism evidence="1 2">
    <name type="scientific">Magnetospirillum moscoviense</name>
    <dbReference type="NCBI Taxonomy" id="1437059"/>
    <lineage>
        <taxon>Bacteria</taxon>
        <taxon>Pseudomonadati</taxon>
        <taxon>Pseudomonadota</taxon>
        <taxon>Alphaproteobacteria</taxon>
        <taxon>Rhodospirillales</taxon>
        <taxon>Rhodospirillaceae</taxon>
        <taxon>Magnetospirillum</taxon>
    </lineage>
</organism>
<evidence type="ECO:0000313" key="2">
    <source>
        <dbReference type="Proteomes" id="UP000078543"/>
    </source>
</evidence>
<sequence length="118" mass="13204">MPEKPVRAIIIDPRSERISEQVVLPTDAGLSKVIGCQLVQLRVPVNDHVAYTNADVLPPLEERHFVYNDILFSGRMVIVSCDLYTHLDCTLSVEEVGSKVQWAYPVLARDGIRFAVEA</sequence>